<reference evidence="3" key="2">
    <citation type="journal article" date="2021" name="PeerJ">
        <title>Extensive microbial diversity within the chicken gut microbiome revealed by metagenomics and culture.</title>
        <authorList>
            <person name="Gilroy R."/>
            <person name="Ravi A."/>
            <person name="Getino M."/>
            <person name="Pursley I."/>
            <person name="Horton D.L."/>
            <person name="Alikhan N.F."/>
            <person name="Baker D."/>
            <person name="Gharbi K."/>
            <person name="Hall N."/>
            <person name="Watson M."/>
            <person name="Adriaenssens E.M."/>
            <person name="Foster-Nyarko E."/>
            <person name="Jarju S."/>
            <person name="Secka A."/>
            <person name="Antonio M."/>
            <person name="Oren A."/>
            <person name="Chaudhuri R.R."/>
            <person name="La Ragione R."/>
            <person name="Hildebrand F."/>
            <person name="Pallen M.J."/>
        </authorList>
    </citation>
    <scope>NUCLEOTIDE SEQUENCE</scope>
    <source>
        <strain evidence="3">ChiGjej2B2-12916</strain>
    </source>
</reference>
<dbReference type="InterPro" id="IPR050922">
    <property type="entry name" value="LytR/CpsA/Psr_CW_biosynth"/>
</dbReference>
<feature type="non-terminal residue" evidence="3">
    <location>
        <position position="1"/>
    </location>
</feature>
<name>A0A9D0YSN2_9FIRM</name>
<dbReference type="AlphaFoldDB" id="A0A9D0YSN2"/>
<dbReference type="EMBL" id="DVFO01000050">
    <property type="protein sequence ID" value="HIQ61014.1"/>
    <property type="molecule type" value="Genomic_DNA"/>
</dbReference>
<evidence type="ECO:0000313" key="3">
    <source>
        <dbReference type="EMBL" id="HIQ61014.1"/>
    </source>
</evidence>
<dbReference type="PANTHER" id="PTHR33392">
    <property type="entry name" value="POLYISOPRENYL-TEICHOIC ACID--PEPTIDOGLYCAN TEICHOIC ACID TRANSFERASE TAGU"/>
    <property type="match status" value="1"/>
</dbReference>
<comment type="caution">
    <text evidence="3">The sequence shown here is derived from an EMBL/GenBank/DDBJ whole genome shotgun (WGS) entry which is preliminary data.</text>
</comment>
<gene>
    <name evidence="3" type="ORF">IAD31_05405</name>
</gene>
<dbReference type="Pfam" id="PF03816">
    <property type="entry name" value="LytR_cpsA_psr"/>
    <property type="match status" value="1"/>
</dbReference>
<evidence type="ECO:0000313" key="4">
    <source>
        <dbReference type="Proteomes" id="UP000886879"/>
    </source>
</evidence>
<evidence type="ECO:0000259" key="2">
    <source>
        <dbReference type="Pfam" id="PF03816"/>
    </source>
</evidence>
<comment type="similarity">
    <text evidence="1">Belongs to the LytR/CpsA/Psr (LCP) family.</text>
</comment>
<protein>
    <submittedName>
        <fullName evidence="3">LCP family protein</fullName>
    </submittedName>
</protein>
<proteinExistence type="inferred from homology"/>
<evidence type="ECO:0000256" key="1">
    <source>
        <dbReference type="ARBA" id="ARBA00006068"/>
    </source>
</evidence>
<dbReference type="PANTHER" id="PTHR33392:SF6">
    <property type="entry name" value="POLYISOPRENYL-TEICHOIC ACID--PEPTIDOGLYCAN TEICHOIC ACID TRANSFERASE TAGU"/>
    <property type="match status" value="1"/>
</dbReference>
<sequence>NQTIQGYVALNMDAISIINDQVGGVEVTVLDDFSQLDPSLVKGKNVTLTGTQALMYVRGRQGVGDETNLSRMARQEQYLNALYSKLAGLSTDVAVKTFQEVDDYMVTDMNDQWLKLMDRLEEYTKLEPLAIDGENYLDEQGSTAYQLDEDSLKQVMIQLFYEPMSKVDE</sequence>
<feature type="domain" description="Cell envelope-related transcriptional attenuator" evidence="2">
    <location>
        <begin position="2"/>
        <end position="86"/>
    </location>
</feature>
<organism evidence="3 4">
    <name type="scientific">Candidatus Enterenecus faecium</name>
    <dbReference type="NCBI Taxonomy" id="2840780"/>
    <lineage>
        <taxon>Bacteria</taxon>
        <taxon>Bacillati</taxon>
        <taxon>Bacillota</taxon>
        <taxon>Clostridia</taxon>
        <taxon>Eubacteriales</taxon>
        <taxon>Candidatus Enterenecus</taxon>
    </lineage>
</organism>
<dbReference type="Gene3D" id="3.40.630.190">
    <property type="entry name" value="LCP protein"/>
    <property type="match status" value="1"/>
</dbReference>
<reference evidence="3" key="1">
    <citation type="submission" date="2020-10" db="EMBL/GenBank/DDBJ databases">
        <authorList>
            <person name="Gilroy R."/>
        </authorList>
    </citation>
    <scope>NUCLEOTIDE SEQUENCE</scope>
    <source>
        <strain evidence="3">ChiGjej2B2-12916</strain>
    </source>
</reference>
<dbReference type="InterPro" id="IPR004474">
    <property type="entry name" value="LytR_CpsA_psr"/>
</dbReference>
<accession>A0A9D0YSN2</accession>
<dbReference type="Proteomes" id="UP000886879">
    <property type="component" value="Unassembled WGS sequence"/>
</dbReference>